<gene>
    <name evidence="2" type="ORF">TZ00_01160</name>
</gene>
<keyword evidence="3" id="KW-1185">Reference proteome</keyword>
<reference evidence="2 3" key="1">
    <citation type="journal article" date="2001" name="Int. J. Syst. Evol. Microbiol.">
        <title>Agreia bicolorata gen. nov., sp. nov., to accommodate actinobacteria isolated from narrow reed grass infected by the nematode Heteroanguina graminophila.</title>
        <authorList>
            <person name="Evtushenko L.I."/>
            <person name="Dorofeeva L.V."/>
            <person name="Dobrovolskaya T.G."/>
            <person name="Streshinskaya G.M."/>
            <person name="Subbotin S.A."/>
            <person name="Tiedje J.M."/>
        </authorList>
    </citation>
    <scope>NUCLEOTIDE SEQUENCE [LARGE SCALE GENOMIC DNA]</scope>
    <source>
        <strain evidence="2 3">VKM Ac-1804</strain>
    </source>
</reference>
<proteinExistence type="predicted"/>
<protein>
    <submittedName>
        <fullName evidence="2">Uncharacterized protein</fullName>
    </submittedName>
</protein>
<organism evidence="2 3">
    <name type="scientific">Agreia bicolorata</name>
    <dbReference type="NCBI Taxonomy" id="110935"/>
    <lineage>
        <taxon>Bacteria</taxon>
        <taxon>Bacillati</taxon>
        <taxon>Actinomycetota</taxon>
        <taxon>Actinomycetes</taxon>
        <taxon>Micrococcales</taxon>
        <taxon>Microbacteriaceae</taxon>
        <taxon>Agreia</taxon>
    </lineage>
</organism>
<feature type="compositionally biased region" description="Basic and acidic residues" evidence="1">
    <location>
        <begin position="53"/>
        <end position="67"/>
    </location>
</feature>
<comment type="caution">
    <text evidence="2">The sequence shown here is derived from an EMBL/GenBank/DDBJ whole genome shotgun (WGS) entry which is preliminary data.</text>
</comment>
<evidence type="ECO:0000313" key="3">
    <source>
        <dbReference type="Proteomes" id="UP000032503"/>
    </source>
</evidence>
<dbReference type="Proteomes" id="UP000032503">
    <property type="component" value="Unassembled WGS sequence"/>
</dbReference>
<feature type="region of interest" description="Disordered" evidence="1">
    <location>
        <begin position="40"/>
        <end position="67"/>
    </location>
</feature>
<sequence length="67" mass="7310">MSRLPLEKSENGGRVECGLDAQRPAEGLACLRLFDALDAGMHPRAPTGQNGRLIDDHDWNPGDDPQK</sequence>
<dbReference type="EMBL" id="JYFC01000001">
    <property type="protein sequence ID" value="KJC65496.1"/>
    <property type="molecule type" value="Genomic_DNA"/>
</dbReference>
<evidence type="ECO:0000313" key="2">
    <source>
        <dbReference type="EMBL" id="KJC65496.1"/>
    </source>
</evidence>
<accession>A0ABR5CIW0</accession>
<name>A0ABR5CIW0_9MICO</name>
<evidence type="ECO:0000256" key="1">
    <source>
        <dbReference type="SAM" id="MobiDB-lite"/>
    </source>
</evidence>